<dbReference type="EMBL" id="BNCP01000038">
    <property type="protein sequence ID" value="GIL87146.1"/>
    <property type="molecule type" value="Genomic_DNA"/>
</dbReference>
<organism evidence="2 3">
    <name type="scientific">Volvox reticuliferus</name>
    <dbReference type="NCBI Taxonomy" id="1737510"/>
    <lineage>
        <taxon>Eukaryota</taxon>
        <taxon>Viridiplantae</taxon>
        <taxon>Chlorophyta</taxon>
        <taxon>core chlorophytes</taxon>
        <taxon>Chlorophyceae</taxon>
        <taxon>CS clade</taxon>
        <taxon>Chlamydomonadales</taxon>
        <taxon>Volvocaceae</taxon>
        <taxon>Volvox</taxon>
    </lineage>
</organism>
<reference evidence="2" key="1">
    <citation type="journal article" date="2021" name="Proc. Natl. Acad. Sci. U.S.A.">
        <title>Three genomes in the algal genus Volvox reveal the fate of a haploid sex-determining region after a transition to homothallism.</title>
        <authorList>
            <person name="Yamamoto K."/>
            <person name="Hamaji T."/>
            <person name="Kawai-Toyooka H."/>
            <person name="Matsuzaki R."/>
            <person name="Takahashi F."/>
            <person name="Nishimura Y."/>
            <person name="Kawachi M."/>
            <person name="Noguchi H."/>
            <person name="Minakuchi Y."/>
            <person name="Umen J.G."/>
            <person name="Toyoda A."/>
            <person name="Nozaki H."/>
        </authorList>
    </citation>
    <scope>NUCLEOTIDE SEQUENCE</scope>
    <source>
        <strain evidence="2">NIES-3786</strain>
    </source>
</reference>
<evidence type="ECO:0000313" key="2">
    <source>
        <dbReference type="EMBL" id="GIL87146.1"/>
    </source>
</evidence>
<name>A0A8J4FV15_9CHLO</name>
<protein>
    <submittedName>
        <fullName evidence="2">Uncharacterized protein</fullName>
    </submittedName>
</protein>
<comment type="caution">
    <text evidence="2">The sequence shown here is derived from an EMBL/GenBank/DDBJ whole genome shotgun (WGS) entry which is preliminary data.</text>
</comment>
<proteinExistence type="predicted"/>
<evidence type="ECO:0000313" key="3">
    <source>
        <dbReference type="Proteomes" id="UP000747110"/>
    </source>
</evidence>
<sequence length="278" mass="28655">MALQQRPATINAAAAAAAAAGGGVGVSNPAVVASAGHGGPGRGAALPAGAALLQANLSNTSGEAGGGGAGGGGGVGGVSSSLHGLSAVLLGRKTRCQSQMRTTRNVPLQDPDNLMGYVSETMSTSVTATVISLSHTLLQDALHSQPPSGTAVRSCADTHTGPGRGAHPGHFVGLCGSRFGAGRERKGTARSNLGVRKRRSNSQCHSHEWLCAPKWCLWCCLKLLSPSESSYGRSGHHEHTYSSHSVRMLTRTARRAQYRLSPGWLRLRRSRDATVVAR</sequence>
<dbReference type="Proteomes" id="UP000747110">
    <property type="component" value="Unassembled WGS sequence"/>
</dbReference>
<dbReference type="AlphaFoldDB" id="A0A8J4FV15"/>
<gene>
    <name evidence="2" type="ORF">Vretifemale_15259</name>
</gene>
<accession>A0A8J4FV15</accession>
<keyword evidence="3" id="KW-1185">Reference proteome</keyword>
<evidence type="ECO:0000256" key="1">
    <source>
        <dbReference type="SAM" id="MobiDB-lite"/>
    </source>
</evidence>
<feature type="region of interest" description="Disordered" evidence="1">
    <location>
        <begin position="148"/>
        <end position="169"/>
    </location>
</feature>